<dbReference type="Proteomes" id="UP000238866">
    <property type="component" value="Unassembled WGS sequence"/>
</dbReference>
<dbReference type="NCBIfam" id="TIGR01786">
    <property type="entry name" value="TonB-hemlactrns"/>
    <property type="match status" value="1"/>
</dbReference>
<dbReference type="GO" id="GO:0009279">
    <property type="term" value="C:cell outer membrane"/>
    <property type="evidence" value="ECO:0007669"/>
    <property type="project" value="UniProtKB-SubCell"/>
</dbReference>
<dbReference type="PROSITE" id="PS52016">
    <property type="entry name" value="TONB_DEPENDENT_REC_3"/>
    <property type="match status" value="1"/>
</dbReference>
<evidence type="ECO:0000256" key="9">
    <source>
        <dbReference type="ARBA" id="ARBA00023237"/>
    </source>
</evidence>
<evidence type="ECO:0000256" key="1">
    <source>
        <dbReference type="ARBA" id="ARBA00004571"/>
    </source>
</evidence>
<dbReference type="SUPFAM" id="SSF56935">
    <property type="entry name" value="Porins"/>
    <property type="match status" value="1"/>
</dbReference>
<evidence type="ECO:0000256" key="12">
    <source>
        <dbReference type="RuleBase" id="RU003357"/>
    </source>
</evidence>
<feature type="short sequence motif" description="TonB C-terminal box" evidence="11">
    <location>
        <begin position="705"/>
        <end position="722"/>
    </location>
</feature>
<evidence type="ECO:0000256" key="13">
    <source>
        <dbReference type="SAM" id="SignalP"/>
    </source>
</evidence>
<keyword evidence="9 10" id="KW-0998">Cell outer membrane</keyword>
<dbReference type="InterPro" id="IPR010949">
    <property type="entry name" value="TonB_Hb/transfer/lactofer_rcpt"/>
</dbReference>
<dbReference type="RefSeq" id="WP_005660645.1">
    <property type="nucleotide sequence ID" value="NZ_AP018772.1"/>
</dbReference>
<evidence type="ECO:0000313" key="16">
    <source>
        <dbReference type="EMBL" id="PRM18425.1"/>
    </source>
</evidence>
<dbReference type="Gene3D" id="2.170.130.10">
    <property type="entry name" value="TonB-dependent receptor, plug domain"/>
    <property type="match status" value="1"/>
</dbReference>
<comment type="subcellular location">
    <subcellularLocation>
        <location evidence="1 10">Cell outer membrane</location>
        <topology evidence="1 10">Multi-pass membrane protein</topology>
    </subcellularLocation>
</comment>
<reference evidence="16 17" key="1">
    <citation type="submission" date="2017-02" db="EMBL/GenBank/DDBJ databases">
        <title>Haemophilus influenzae in COPD genome sequencing project.</title>
        <authorList>
            <person name="Murphy T.F."/>
            <person name="Kong Y."/>
            <person name="Nadendla S."/>
            <person name="Tettelin H."/>
            <person name="Pettigrew M."/>
        </authorList>
    </citation>
    <scope>NUCLEOTIDE SEQUENCE [LARGE SCALE GENOMIC DNA]</scope>
    <source>
        <strain evidence="16 17">13P36H1</strain>
    </source>
</reference>
<keyword evidence="3 10" id="KW-0813">Transport</keyword>
<evidence type="ECO:0000256" key="7">
    <source>
        <dbReference type="ARBA" id="ARBA00023077"/>
    </source>
</evidence>
<dbReference type="InterPro" id="IPR012910">
    <property type="entry name" value="Plug_dom"/>
</dbReference>
<organism evidence="16 17">
    <name type="scientific">Haemophilus influenzae</name>
    <dbReference type="NCBI Taxonomy" id="727"/>
    <lineage>
        <taxon>Bacteria</taxon>
        <taxon>Pseudomonadati</taxon>
        <taxon>Pseudomonadota</taxon>
        <taxon>Gammaproteobacteria</taxon>
        <taxon>Pasteurellales</taxon>
        <taxon>Pasteurellaceae</taxon>
        <taxon>Haemophilus</taxon>
    </lineage>
</organism>
<dbReference type="PANTHER" id="PTHR30069">
    <property type="entry name" value="TONB-DEPENDENT OUTER MEMBRANE RECEPTOR"/>
    <property type="match status" value="1"/>
</dbReference>
<protein>
    <submittedName>
        <fullName evidence="16">Heme/hemopexin utilization protein C</fullName>
    </submittedName>
</protein>
<accession>A0ABD6WVC5</accession>
<dbReference type="InterPro" id="IPR010917">
    <property type="entry name" value="TonB_rcpt_CS"/>
</dbReference>
<dbReference type="AlphaFoldDB" id="A0ABD6WVC5"/>
<evidence type="ECO:0000256" key="4">
    <source>
        <dbReference type="ARBA" id="ARBA00022452"/>
    </source>
</evidence>
<keyword evidence="5 10" id="KW-0812">Transmembrane</keyword>
<evidence type="ECO:0000259" key="14">
    <source>
        <dbReference type="Pfam" id="PF00593"/>
    </source>
</evidence>
<dbReference type="PROSITE" id="PS01156">
    <property type="entry name" value="TONB_DEPENDENT_REC_2"/>
    <property type="match status" value="1"/>
</dbReference>
<evidence type="ECO:0000256" key="8">
    <source>
        <dbReference type="ARBA" id="ARBA00023136"/>
    </source>
</evidence>
<comment type="caution">
    <text evidence="16">The sequence shown here is derived from an EMBL/GenBank/DDBJ whole genome shotgun (WGS) entry which is preliminary data.</text>
</comment>
<dbReference type="CDD" id="cd01347">
    <property type="entry name" value="ligand_gated_channel"/>
    <property type="match status" value="1"/>
</dbReference>
<evidence type="ECO:0000256" key="5">
    <source>
        <dbReference type="ARBA" id="ARBA00022692"/>
    </source>
</evidence>
<comment type="similarity">
    <text evidence="2 10 12">Belongs to the TonB-dependent receptor family.</text>
</comment>
<feature type="chain" id="PRO_5044837695" evidence="13">
    <location>
        <begin position="22"/>
        <end position="722"/>
    </location>
</feature>
<keyword evidence="7 12" id="KW-0798">TonB box</keyword>
<name>A0ABD6WVC5_HAEIF</name>
<keyword evidence="6 13" id="KW-0732">Signal</keyword>
<dbReference type="Pfam" id="PF00593">
    <property type="entry name" value="TonB_dep_Rec_b-barrel"/>
    <property type="match status" value="1"/>
</dbReference>
<keyword evidence="8 10" id="KW-0472">Membrane</keyword>
<dbReference type="InterPro" id="IPR036942">
    <property type="entry name" value="Beta-barrel_TonB_sf"/>
</dbReference>
<dbReference type="PANTHER" id="PTHR30069:SF41">
    <property type="entry name" value="HEME_HEMOPEXIN UTILIZATION PROTEIN C"/>
    <property type="match status" value="1"/>
</dbReference>
<dbReference type="InterPro" id="IPR011276">
    <property type="entry name" value="TonB_haem/Hb_rcpt"/>
</dbReference>
<gene>
    <name evidence="16" type="primary">hxuC</name>
    <name evidence="16" type="ORF">BVZ99_00931</name>
</gene>
<sequence>MRFSKLSLAITTTLVTANALAQSVELDSINVIATRDPSRFAYTPEKQSKDSLLSKQATSVAAALEDIPNVDIRGGSRSIAQKPNIRGLSDNRVVQVIDGVRQNFDLAHRGSYFLPMSLIQEIEVIKGPSSSLWGSGALGGVVAMRTPNALDLLKNNDKFGVKIRQGYQTANNLSERDASVFAANDKFDVLISAFYNNADNLRTGRGNKLNNTAYKQFGGLAKFGWQINDANRVELSHRETRFKQTAPGNNEAKNELTNEQLTKQIEEFHGSNNSFPPRKKPSTSETLKFYSGVKTRFGSVSYLSDQQIPDQSTVFNYYLTPDNPYLNTHIALYNNKTIEKEQRKVSGVKDQTKLTTRGINLRNSSELSHISFVYGVDYMRDKISTERGTNSSDAKFRAEPYNANSNTTGVYLIAHMPLFGEKLLLSPSVRYDHYDTSSKTVKYKDKHLSPATKLTWKVTNWLDFSAKYNEAFRAPSMQERFVSGAHFGGSIRGLDTIDRFVANPNLRPETAKNKEITANLHFDSLFKQGDKFKVEATYFRNDVKDLINLKEFNNPNGNRMSQSLPTNSQYKNITYSQYQNIANARLSGIELQAQYQTERLTLFTNYGSTKGRDKDSGEALSNIAASKIGVGADYALVKDKFTVGATITHYAAQHRVPKDHAVTYPSYILTDLRATYAPLKGEWKNLRLDFALENLFDRKYQPAFSLMEGTGRNAKISAVYSF</sequence>
<feature type="signal peptide" evidence="13">
    <location>
        <begin position="1"/>
        <end position="21"/>
    </location>
</feature>
<evidence type="ECO:0000256" key="2">
    <source>
        <dbReference type="ARBA" id="ARBA00009810"/>
    </source>
</evidence>
<feature type="domain" description="TonB-dependent receptor-like beta-barrel" evidence="14">
    <location>
        <begin position="204"/>
        <end position="695"/>
    </location>
</feature>
<dbReference type="InterPro" id="IPR039426">
    <property type="entry name" value="TonB-dep_rcpt-like"/>
</dbReference>
<dbReference type="InterPro" id="IPR037066">
    <property type="entry name" value="Plug_dom_sf"/>
</dbReference>
<evidence type="ECO:0000259" key="15">
    <source>
        <dbReference type="Pfam" id="PF07715"/>
    </source>
</evidence>
<dbReference type="Pfam" id="PF07715">
    <property type="entry name" value="Plug"/>
    <property type="match status" value="1"/>
</dbReference>
<keyword evidence="4 10" id="KW-1134">Transmembrane beta strand</keyword>
<dbReference type="EMBL" id="MZLD01000047">
    <property type="protein sequence ID" value="PRM18425.1"/>
    <property type="molecule type" value="Genomic_DNA"/>
</dbReference>
<proteinExistence type="inferred from homology"/>
<evidence type="ECO:0000256" key="3">
    <source>
        <dbReference type="ARBA" id="ARBA00022448"/>
    </source>
</evidence>
<evidence type="ECO:0000256" key="6">
    <source>
        <dbReference type="ARBA" id="ARBA00022729"/>
    </source>
</evidence>
<dbReference type="Gene3D" id="2.40.170.20">
    <property type="entry name" value="TonB-dependent receptor, beta-barrel domain"/>
    <property type="match status" value="1"/>
</dbReference>
<feature type="domain" description="TonB-dependent receptor plug" evidence="15">
    <location>
        <begin position="49"/>
        <end position="141"/>
    </location>
</feature>
<evidence type="ECO:0000256" key="11">
    <source>
        <dbReference type="PROSITE-ProRule" id="PRU10144"/>
    </source>
</evidence>
<dbReference type="InterPro" id="IPR000531">
    <property type="entry name" value="Beta-barrel_TonB"/>
</dbReference>
<evidence type="ECO:0000313" key="17">
    <source>
        <dbReference type="Proteomes" id="UP000238866"/>
    </source>
</evidence>
<evidence type="ECO:0000256" key="10">
    <source>
        <dbReference type="PROSITE-ProRule" id="PRU01360"/>
    </source>
</evidence>
<dbReference type="NCBIfam" id="TIGR01785">
    <property type="entry name" value="TonB-hemin"/>
    <property type="match status" value="1"/>
</dbReference>